<gene>
    <name evidence="1" type="ORF">CDD81_6577</name>
</gene>
<dbReference type="InterPro" id="IPR053226">
    <property type="entry name" value="Pyrrolopyrazine_biosynth_F"/>
</dbReference>
<protein>
    <recommendedName>
        <fullName evidence="3">Sulfotransferase domain-containing protein</fullName>
    </recommendedName>
</protein>
<evidence type="ECO:0008006" key="3">
    <source>
        <dbReference type="Google" id="ProtNLM"/>
    </source>
</evidence>
<comment type="caution">
    <text evidence="1">The sequence shown here is derived from an EMBL/GenBank/DDBJ whole genome shotgun (WGS) entry which is preliminary data.</text>
</comment>
<dbReference type="OrthoDB" id="2405944at2759"/>
<dbReference type="Gene3D" id="3.40.50.300">
    <property type="entry name" value="P-loop containing nucleotide triphosphate hydrolases"/>
    <property type="match status" value="1"/>
</dbReference>
<proteinExistence type="predicted"/>
<sequence length="310" mass="35782">MAPRPIFVATHPRACSTAFERVFMTRRDILQNHHEPFGDAFYFGPEALSLRYRDDPAAHDGSRPEALETYQSVLNRLEEAEKKGKRVFLKDMAYYLFPPDGQASAIAPSLGGTGLGEAGNRTVLPLDVLRRFHFTFLIRHPRHAMPSYYKCTIPPQSDITGFTELSLNETGYHQLARLFDMLLCENIIDLDHVTVIDADDLLDNPEQTIRQFCARVDLEFDPRMLVWDDEDRKYATQLFAKWNGWHDDVLASSRLNGRTHAQKTSTVESENKEWLEKYGPEGQKRIREAVDANIPYYDHLKQFCMRIQND</sequence>
<keyword evidence="2" id="KW-1185">Reference proteome</keyword>
<dbReference type="Proteomes" id="UP000226192">
    <property type="component" value="Unassembled WGS sequence"/>
</dbReference>
<accession>A0A2C5Y7K8</accession>
<name>A0A2C5Y7K8_9HYPO</name>
<dbReference type="AlphaFoldDB" id="A0A2C5Y7K8"/>
<dbReference type="InterPro" id="IPR027417">
    <property type="entry name" value="P-loop_NTPase"/>
</dbReference>
<dbReference type="PANTHER" id="PTHR48419">
    <property type="entry name" value="SULFOTRANSFERASE DOMAIN-CONTAINING PROTEIN"/>
    <property type="match status" value="1"/>
</dbReference>
<evidence type="ECO:0000313" key="1">
    <source>
        <dbReference type="EMBL" id="PHH62944.1"/>
    </source>
</evidence>
<dbReference type="SUPFAM" id="SSF52540">
    <property type="entry name" value="P-loop containing nucleoside triphosphate hydrolases"/>
    <property type="match status" value="1"/>
</dbReference>
<reference evidence="1 2" key="1">
    <citation type="submission" date="2017-06" db="EMBL/GenBank/DDBJ databases">
        <title>Ant-infecting Ophiocordyceps genomes reveal a high diversity of potential behavioral manipulation genes and a possible major role for enterotoxins.</title>
        <authorList>
            <person name="De Bekker C."/>
            <person name="Evans H.C."/>
            <person name="Brachmann A."/>
            <person name="Hughes D.P."/>
        </authorList>
    </citation>
    <scope>NUCLEOTIDE SEQUENCE [LARGE SCALE GENOMIC DNA]</scope>
    <source>
        <strain evidence="1 2">Map64</strain>
    </source>
</reference>
<evidence type="ECO:0000313" key="2">
    <source>
        <dbReference type="Proteomes" id="UP000226192"/>
    </source>
</evidence>
<dbReference type="PANTHER" id="PTHR48419:SF1">
    <property type="entry name" value="SULFOTRANSFERASE DOMAIN-CONTAINING PROTEIN"/>
    <property type="match status" value="1"/>
</dbReference>
<dbReference type="EMBL" id="NJET01000060">
    <property type="protein sequence ID" value="PHH62944.1"/>
    <property type="molecule type" value="Genomic_DNA"/>
</dbReference>
<organism evidence="1 2">
    <name type="scientific">Ophiocordyceps australis</name>
    <dbReference type="NCBI Taxonomy" id="1399860"/>
    <lineage>
        <taxon>Eukaryota</taxon>
        <taxon>Fungi</taxon>
        <taxon>Dikarya</taxon>
        <taxon>Ascomycota</taxon>
        <taxon>Pezizomycotina</taxon>
        <taxon>Sordariomycetes</taxon>
        <taxon>Hypocreomycetidae</taxon>
        <taxon>Hypocreales</taxon>
        <taxon>Ophiocordycipitaceae</taxon>
        <taxon>Ophiocordyceps</taxon>
    </lineage>
</organism>
<dbReference type="Pfam" id="PF13469">
    <property type="entry name" value="Sulfotransfer_3"/>
    <property type="match status" value="1"/>
</dbReference>
<dbReference type="STRING" id="1399860.A0A2C5Y7K8"/>